<reference evidence="3" key="2">
    <citation type="submission" date="2009-11" db="EMBL/GenBank/DDBJ databases">
        <title>The Genome Sequence of Allomyces macrogynus strain ATCC 38327.</title>
        <authorList>
            <consortium name="The Broad Institute Genome Sequencing Platform"/>
            <person name="Russ C."/>
            <person name="Cuomo C."/>
            <person name="Shea T."/>
            <person name="Young S.K."/>
            <person name="Zeng Q."/>
            <person name="Koehrsen M."/>
            <person name="Haas B."/>
            <person name="Borodovsky M."/>
            <person name="Guigo R."/>
            <person name="Alvarado L."/>
            <person name="Berlin A."/>
            <person name="Borenstein D."/>
            <person name="Chen Z."/>
            <person name="Engels R."/>
            <person name="Freedman E."/>
            <person name="Gellesch M."/>
            <person name="Goldberg J."/>
            <person name="Griggs A."/>
            <person name="Gujja S."/>
            <person name="Heiman D."/>
            <person name="Hepburn T."/>
            <person name="Howarth C."/>
            <person name="Jen D."/>
            <person name="Larson L."/>
            <person name="Lewis B."/>
            <person name="Mehta T."/>
            <person name="Park D."/>
            <person name="Pearson M."/>
            <person name="Roberts A."/>
            <person name="Saif S."/>
            <person name="Shenoy N."/>
            <person name="Sisk P."/>
            <person name="Stolte C."/>
            <person name="Sykes S."/>
            <person name="Walk T."/>
            <person name="White J."/>
            <person name="Yandava C."/>
            <person name="Burger G."/>
            <person name="Gray M.W."/>
            <person name="Holland P.W.H."/>
            <person name="King N."/>
            <person name="Lang F.B.F."/>
            <person name="Roger A.J."/>
            <person name="Ruiz-Trillo I."/>
            <person name="Lander E."/>
            <person name="Nusbaum C."/>
        </authorList>
    </citation>
    <scope>NUCLEOTIDE SEQUENCE [LARGE SCALE GENOMIC DNA]</scope>
    <source>
        <strain evidence="3">ATCC 38327</strain>
    </source>
</reference>
<evidence type="ECO:0000313" key="3">
    <source>
        <dbReference type="Proteomes" id="UP000054350"/>
    </source>
</evidence>
<gene>
    <name evidence="2" type="ORF">AMAG_13768</name>
</gene>
<dbReference type="OrthoDB" id="5586745at2759"/>
<accession>A0A0L0T3J2</accession>
<reference evidence="2 3" key="1">
    <citation type="submission" date="2009-11" db="EMBL/GenBank/DDBJ databases">
        <title>Annotation of Allomyces macrogynus ATCC 38327.</title>
        <authorList>
            <consortium name="The Broad Institute Genome Sequencing Platform"/>
            <person name="Russ C."/>
            <person name="Cuomo C."/>
            <person name="Burger G."/>
            <person name="Gray M.W."/>
            <person name="Holland P.W.H."/>
            <person name="King N."/>
            <person name="Lang F.B.F."/>
            <person name="Roger A.J."/>
            <person name="Ruiz-Trillo I."/>
            <person name="Young S.K."/>
            <person name="Zeng Q."/>
            <person name="Gargeya S."/>
            <person name="Fitzgerald M."/>
            <person name="Haas B."/>
            <person name="Abouelleil A."/>
            <person name="Alvarado L."/>
            <person name="Arachchi H.M."/>
            <person name="Berlin A."/>
            <person name="Chapman S.B."/>
            <person name="Gearin G."/>
            <person name="Goldberg J."/>
            <person name="Griggs A."/>
            <person name="Gujja S."/>
            <person name="Hansen M."/>
            <person name="Heiman D."/>
            <person name="Howarth C."/>
            <person name="Larimer J."/>
            <person name="Lui A."/>
            <person name="MacDonald P.J.P."/>
            <person name="McCowen C."/>
            <person name="Montmayeur A."/>
            <person name="Murphy C."/>
            <person name="Neiman D."/>
            <person name="Pearson M."/>
            <person name="Priest M."/>
            <person name="Roberts A."/>
            <person name="Saif S."/>
            <person name="Shea T."/>
            <person name="Sisk P."/>
            <person name="Stolte C."/>
            <person name="Sykes S."/>
            <person name="Wortman J."/>
            <person name="Nusbaum C."/>
            <person name="Birren B."/>
        </authorList>
    </citation>
    <scope>NUCLEOTIDE SEQUENCE [LARGE SCALE GENOMIC DNA]</scope>
    <source>
        <strain evidence="2 3">ATCC 38327</strain>
    </source>
</reference>
<dbReference type="Proteomes" id="UP000054350">
    <property type="component" value="Unassembled WGS sequence"/>
</dbReference>
<dbReference type="EMBL" id="GG745360">
    <property type="protein sequence ID" value="KNE69403.1"/>
    <property type="molecule type" value="Genomic_DNA"/>
</dbReference>
<dbReference type="GO" id="GO:0110078">
    <property type="term" value="C:TTT Hsp90 cochaperone complex"/>
    <property type="evidence" value="ECO:0007669"/>
    <property type="project" value="InterPro"/>
</dbReference>
<dbReference type="InterPro" id="IPR018870">
    <property type="entry name" value="Tti2"/>
</dbReference>
<sequence>MDDDLRDLVQTFRQASSNTSDTPAWTNATVIDRLSAKIRNSSPADLADILPFLTAPLITVIESTDPAVQHQGLVLLAHAVHTLPPAVLRRSNRAGLFWDLVTRILAAKQATTWTRKHADVVDAGVAVALDLVRVRHARDENGRLWQADAETVLNRALAALETAASGSQTAAAQDVGARFAWTRATRTVLIALGPVLALRSTARALASLCHPLISPRGQAEVRDLQLLALTTVINVYLAPADLSGAPAPPVIAEAPRLLAAFGHWWAHASEEERVGEVGVLVRRAWEVLGPRYPNPVDLDAVRAVFGPAVDGLLLVSEESKKGDLKAAVVV</sequence>
<evidence type="ECO:0000313" key="2">
    <source>
        <dbReference type="EMBL" id="KNE69403.1"/>
    </source>
</evidence>
<keyword evidence="3" id="KW-1185">Reference proteome</keyword>
<proteinExistence type="inferred from homology"/>
<name>A0A0L0T3J2_ALLM3</name>
<comment type="similarity">
    <text evidence="1">Belongs to the TTI2 family.</text>
</comment>
<dbReference type="AlphaFoldDB" id="A0A0L0T3J2"/>
<dbReference type="VEuPathDB" id="FungiDB:AMAG_13768"/>
<organism evidence="2 3">
    <name type="scientific">Allomyces macrogynus (strain ATCC 38327)</name>
    <name type="common">Allomyces javanicus var. macrogynus</name>
    <dbReference type="NCBI Taxonomy" id="578462"/>
    <lineage>
        <taxon>Eukaryota</taxon>
        <taxon>Fungi</taxon>
        <taxon>Fungi incertae sedis</taxon>
        <taxon>Blastocladiomycota</taxon>
        <taxon>Blastocladiomycetes</taxon>
        <taxon>Blastocladiales</taxon>
        <taxon>Blastocladiaceae</taxon>
        <taxon>Allomyces</taxon>
    </lineage>
</organism>
<dbReference type="Pfam" id="PF10521">
    <property type="entry name" value="Tti2"/>
    <property type="match status" value="1"/>
</dbReference>
<evidence type="ECO:0000256" key="1">
    <source>
        <dbReference type="ARBA" id="ARBA00034736"/>
    </source>
</evidence>
<protein>
    <submittedName>
        <fullName evidence="2">Uncharacterized protein</fullName>
    </submittedName>
</protein>